<evidence type="ECO:0000313" key="2">
    <source>
        <dbReference type="EMBL" id="MBW4671279.1"/>
    </source>
</evidence>
<protein>
    <submittedName>
        <fullName evidence="2">Uncharacterized protein</fullName>
    </submittedName>
</protein>
<evidence type="ECO:0000313" key="3">
    <source>
        <dbReference type="Proteomes" id="UP000729701"/>
    </source>
</evidence>
<name>A0A951UVM0_9CYAN</name>
<proteinExistence type="predicted"/>
<dbReference type="Proteomes" id="UP000729701">
    <property type="component" value="Unassembled WGS sequence"/>
</dbReference>
<gene>
    <name evidence="2" type="ORF">KME60_28630</name>
</gene>
<sequence length="291" mass="32966">MNNPKLIGPNLISLVKQIEKQNQNFSILAAREFRYKLQQTLLDITISEPRKFNVLEEFILRASIEFIPAPTVKELADVLGLDAIFVQNTAANLASLETLELSTTGSIKITSQGRKFYNQGTISLPPQTKQVYAISDPFQENISFQFSPLSGGNIDLPDLGKLASLENININEWTLSEIQQFIETTELGLNMPQHGKIVTNFDVIGESQICWQNIAILVLFDIKEDRYTIQVRRGKQILDKASNWLLELEAEQKVSLNDLCQLTEEAIKSFREATQTKSQKPKERPKKRLTT</sequence>
<dbReference type="EMBL" id="JAHHGZ010000042">
    <property type="protein sequence ID" value="MBW4671279.1"/>
    <property type="molecule type" value="Genomic_DNA"/>
</dbReference>
<comment type="caution">
    <text evidence="2">The sequence shown here is derived from an EMBL/GenBank/DDBJ whole genome shotgun (WGS) entry which is preliminary data.</text>
</comment>
<evidence type="ECO:0000256" key="1">
    <source>
        <dbReference type="SAM" id="MobiDB-lite"/>
    </source>
</evidence>
<organism evidence="2 3">
    <name type="scientific">Cyanomargarita calcarea GSE-NOS-MK-12-04C</name>
    <dbReference type="NCBI Taxonomy" id="2839659"/>
    <lineage>
        <taxon>Bacteria</taxon>
        <taxon>Bacillati</taxon>
        <taxon>Cyanobacteriota</taxon>
        <taxon>Cyanophyceae</taxon>
        <taxon>Nostocales</taxon>
        <taxon>Cyanomargaritaceae</taxon>
        <taxon>Cyanomargarita</taxon>
    </lineage>
</organism>
<feature type="region of interest" description="Disordered" evidence="1">
    <location>
        <begin position="272"/>
        <end position="291"/>
    </location>
</feature>
<reference evidence="2" key="1">
    <citation type="submission" date="2021-05" db="EMBL/GenBank/DDBJ databases">
        <authorList>
            <person name="Pietrasiak N."/>
            <person name="Ward R."/>
            <person name="Stajich J.E."/>
            <person name="Kurbessoian T."/>
        </authorList>
    </citation>
    <scope>NUCLEOTIDE SEQUENCE</scope>
    <source>
        <strain evidence="2">GSE-NOS-MK-12-04C</strain>
    </source>
</reference>
<reference evidence="2" key="2">
    <citation type="journal article" date="2022" name="Microbiol. Resour. Announc.">
        <title>Metagenome Sequencing to Explore Phylogenomics of Terrestrial Cyanobacteria.</title>
        <authorList>
            <person name="Ward R.D."/>
            <person name="Stajich J.E."/>
            <person name="Johansen J.R."/>
            <person name="Huntemann M."/>
            <person name="Clum A."/>
            <person name="Foster B."/>
            <person name="Foster B."/>
            <person name="Roux S."/>
            <person name="Palaniappan K."/>
            <person name="Varghese N."/>
            <person name="Mukherjee S."/>
            <person name="Reddy T.B.K."/>
            <person name="Daum C."/>
            <person name="Copeland A."/>
            <person name="Chen I.A."/>
            <person name="Ivanova N.N."/>
            <person name="Kyrpides N.C."/>
            <person name="Shapiro N."/>
            <person name="Eloe-Fadrosh E.A."/>
            <person name="Pietrasiak N."/>
        </authorList>
    </citation>
    <scope>NUCLEOTIDE SEQUENCE</scope>
    <source>
        <strain evidence="2">GSE-NOS-MK-12-04C</strain>
    </source>
</reference>
<dbReference type="AlphaFoldDB" id="A0A951UVM0"/>
<accession>A0A951UVM0</accession>